<reference evidence="2 3" key="1">
    <citation type="submission" date="2017-06" db="EMBL/GenBank/DDBJ databases">
        <title>Description of Rhodopirellula bahusiensis sp. nov.</title>
        <authorList>
            <person name="Kizina J."/>
            <person name="Harder J."/>
        </authorList>
    </citation>
    <scope>NUCLEOTIDE SEQUENCE [LARGE SCALE GENOMIC DNA]</scope>
    <source>
        <strain evidence="2 3">SWK21</strain>
    </source>
</reference>
<evidence type="ECO:0000313" key="3">
    <source>
        <dbReference type="Proteomes" id="UP000225740"/>
    </source>
</evidence>
<keyword evidence="3" id="KW-1185">Reference proteome</keyword>
<dbReference type="Proteomes" id="UP000225740">
    <property type="component" value="Unassembled WGS sequence"/>
</dbReference>
<organism evidence="2 3">
    <name type="scientific">Rhodopirellula bahusiensis</name>
    <dbReference type="NCBI Taxonomy" id="2014065"/>
    <lineage>
        <taxon>Bacteria</taxon>
        <taxon>Pseudomonadati</taxon>
        <taxon>Planctomycetota</taxon>
        <taxon>Planctomycetia</taxon>
        <taxon>Pirellulales</taxon>
        <taxon>Pirellulaceae</taxon>
        <taxon>Rhodopirellula</taxon>
    </lineage>
</organism>
<accession>A0A2G1VXY1</accession>
<comment type="caution">
    <text evidence="2">The sequence shown here is derived from an EMBL/GenBank/DDBJ whole genome shotgun (WGS) entry which is preliminary data.</text>
</comment>
<dbReference type="EMBL" id="NIZW01000044">
    <property type="protein sequence ID" value="PHQ31634.1"/>
    <property type="molecule type" value="Genomic_DNA"/>
</dbReference>
<feature type="region of interest" description="Disordered" evidence="1">
    <location>
        <begin position="19"/>
        <end position="44"/>
    </location>
</feature>
<protein>
    <submittedName>
        <fullName evidence="2">Uncharacterized protein</fullName>
    </submittedName>
</protein>
<gene>
    <name evidence="2" type="ORF">CEE69_30145</name>
</gene>
<feature type="compositionally biased region" description="Low complexity" evidence="1">
    <location>
        <begin position="23"/>
        <end position="40"/>
    </location>
</feature>
<evidence type="ECO:0000256" key="1">
    <source>
        <dbReference type="SAM" id="MobiDB-lite"/>
    </source>
</evidence>
<dbReference type="AlphaFoldDB" id="A0A2G1VXY1"/>
<sequence length="96" mass="10543">MVDPTPRYDVGNHFDVVHDVRGDASASDSRSDSGPDGTPGNPRPFIGIQFRCCQTYGRIYRNDQRTAYRGRCPKCGARMEIPIGSGGTNKRFFSAG</sequence>
<name>A0A2G1VXY1_9BACT</name>
<dbReference type="RefSeq" id="WP_099264281.1">
    <property type="nucleotide sequence ID" value="NZ_JBDUYK010000085.1"/>
</dbReference>
<dbReference type="OrthoDB" id="9810539at2"/>
<proteinExistence type="predicted"/>
<evidence type="ECO:0000313" key="2">
    <source>
        <dbReference type="EMBL" id="PHQ31634.1"/>
    </source>
</evidence>
<dbReference type="GeneID" id="90612088"/>